<dbReference type="InterPro" id="IPR027417">
    <property type="entry name" value="P-loop_NTPase"/>
</dbReference>
<dbReference type="Gene3D" id="3.90.320.10">
    <property type="match status" value="1"/>
</dbReference>
<evidence type="ECO:0000313" key="2">
    <source>
        <dbReference type="EMBL" id="MBD0851305.1"/>
    </source>
</evidence>
<name>A0ABR7VCA7_9FLAO</name>
<dbReference type="InterPro" id="IPR038726">
    <property type="entry name" value="PDDEXK_AddAB-type"/>
</dbReference>
<dbReference type="SUPFAM" id="SSF52980">
    <property type="entry name" value="Restriction endonuclease-like"/>
    <property type="match status" value="1"/>
</dbReference>
<dbReference type="Proteomes" id="UP000598350">
    <property type="component" value="Unassembled WGS sequence"/>
</dbReference>
<sequence length="916" mass="105133">MDSFLEHVVHTYYNEHGSFENTVFVLPSKRAGSYLKKGISKITLKPIFSPEIYSIEEFVCKISGLSTATNTQQLFELYYAYLEHCENGQETFLDFSKWGQTLLQDFNEIDRYLIDTGRLFSNLSAIQEINHWYLAAEKTKMVKEYIAFWNSLENLYTTFNTQLLAKGIGHQGLIYRKAYEELEAFLKSHNENRYVFIGFNALNTAESNIIQSILQTENADIYWDLDSYFLNDPIHDAGFFIRNHQKTWPYFNQNKLKGISSYFTQEKKIEVIGVPKSVSQSKYIGTLLKKMALEHNGTLTRTAVVLNDESLLNALLNSLPDEIEKVNITMGFPLNKTSFDNFFNQFLELYVNKQAHGWYYKNLLAFLSDPYTHMFLDEDGLPSSEVLTHTILTHNLTFLTKSQLVSFVKDNHPYLEKLFFEQIPSPIQFVQCCLAIIPILRSKLQASGNSVALEELNRFYGIFNQMASLIGEHDFINDLKSLKALFNELVSLDTLDFKGDPIEGLQIMGMLESRNLDFDTVILATVNEGIIPSGKSNNSFLPYDLKRNFGLPTFKEKDAVYTYHFYRLLQRAKHIYLVYNTEPDVLEGGEKSRLITQLLTDENLKNPITEYIAVPEIKVDPKTEVRVQKDEALIQLIQGKALKGFSPSSLSNYIRNPLDFYKQNLLGIDDLPEVEETVAANTFGTIIHDTLEDLYRPLVGNFLTKQILIDMKGNIERLVQKHFAETYAALDVLRGKNLIAYQVIIKYITNFIDLEVEQVERHRVKILGLEEKMEIALDIPELSFPVHLKGKLDRIDEIDGTLRIIDYKSGNVLANEVELFDWSIITQDYKYSKAFQLLCYSLMYTKGKNNNPIEAGIISFKNLSAGLLNFATKPSKNARTKDRSITPDILADFTVELKKLVLEICDPGIPFIEKEV</sequence>
<dbReference type="InterPro" id="IPR011604">
    <property type="entry name" value="PDDEXK-like_dom_sf"/>
</dbReference>
<comment type="caution">
    <text evidence="2">The sequence shown here is derived from an EMBL/GenBank/DDBJ whole genome shotgun (WGS) entry which is preliminary data.</text>
</comment>
<evidence type="ECO:0000259" key="1">
    <source>
        <dbReference type="Pfam" id="PF12705"/>
    </source>
</evidence>
<feature type="domain" description="PD-(D/E)XK endonuclease-like" evidence="1">
    <location>
        <begin position="645"/>
        <end position="910"/>
    </location>
</feature>
<proteinExistence type="predicted"/>
<keyword evidence="3" id="KW-1185">Reference proteome</keyword>
<gene>
    <name evidence="2" type="ORF">HPE63_11560</name>
</gene>
<evidence type="ECO:0000313" key="3">
    <source>
        <dbReference type="Proteomes" id="UP000598350"/>
    </source>
</evidence>
<reference evidence="2 3" key="1">
    <citation type="submission" date="2020-05" db="EMBL/GenBank/DDBJ databases">
        <title>The draft genome sequence of Maribacter arenosus CAU 1321.</title>
        <authorList>
            <person name="Mu L."/>
        </authorList>
    </citation>
    <scope>NUCLEOTIDE SEQUENCE [LARGE SCALE GENOMIC DNA]</scope>
    <source>
        <strain evidence="2 3">CAU 1321</strain>
    </source>
</reference>
<accession>A0ABR7VCA7</accession>
<dbReference type="EMBL" id="JABTCG010000004">
    <property type="protein sequence ID" value="MBD0851305.1"/>
    <property type="molecule type" value="Genomic_DNA"/>
</dbReference>
<dbReference type="InterPro" id="IPR011335">
    <property type="entry name" value="Restrct_endonuc-II-like"/>
</dbReference>
<dbReference type="Pfam" id="PF12705">
    <property type="entry name" value="PDDEXK_1"/>
    <property type="match status" value="1"/>
</dbReference>
<dbReference type="RefSeq" id="WP_188314432.1">
    <property type="nucleotide sequence ID" value="NZ_JABTCG010000004.1"/>
</dbReference>
<organism evidence="2 3">
    <name type="scientific">Maribacter arenosus</name>
    <dbReference type="NCBI Taxonomy" id="1854708"/>
    <lineage>
        <taxon>Bacteria</taxon>
        <taxon>Pseudomonadati</taxon>
        <taxon>Bacteroidota</taxon>
        <taxon>Flavobacteriia</taxon>
        <taxon>Flavobacteriales</taxon>
        <taxon>Flavobacteriaceae</taxon>
        <taxon>Maribacter</taxon>
    </lineage>
</organism>
<protein>
    <submittedName>
        <fullName evidence="2">PD-(D/E)XK nuclease family protein</fullName>
    </submittedName>
</protein>
<dbReference type="SUPFAM" id="SSF52540">
    <property type="entry name" value="P-loop containing nucleoside triphosphate hydrolases"/>
    <property type="match status" value="1"/>
</dbReference>